<dbReference type="EMBL" id="UPXX01000018">
    <property type="protein sequence ID" value="VBB43268.1"/>
    <property type="molecule type" value="Genomic_DNA"/>
</dbReference>
<accession>A0A653A5P4</accession>
<protein>
    <submittedName>
        <fullName evidence="5">Ferredoxin</fullName>
    </submittedName>
</protein>
<gene>
    <name evidence="5" type="ORF">TRIP_B250363</name>
</gene>
<dbReference type="GO" id="GO:0051536">
    <property type="term" value="F:iron-sulfur cluster binding"/>
    <property type="evidence" value="ECO:0007669"/>
    <property type="project" value="UniProtKB-KW"/>
</dbReference>
<dbReference type="InterPro" id="IPR017900">
    <property type="entry name" value="4Fe4S_Fe_S_CS"/>
</dbReference>
<evidence type="ECO:0000256" key="3">
    <source>
        <dbReference type="ARBA" id="ARBA00023014"/>
    </source>
</evidence>
<dbReference type="SUPFAM" id="SSF54862">
    <property type="entry name" value="4Fe-4S ferredoxins"/>
    <property type="match status" value="1"/>
</dbReference>
<feature type="domain" description="4Fe-4S ferredoxin-type" evidence="4">
    <location>
        <begin position="4"/>
        <end position="33"/>
    </location>
</feature>
<dbReference type="GO" id="GO:0046872">
    <property type="term" value="F:metal ion binding"/>
    <property type="evidence" value="ECO:0007669"/>
    <property type="project" value="UniProtKB-KW"/>
</dbReference>
<dbReference type="InterPro" id="IPR017896">
    <property type="entry name" value="4Fe4S_Fe-S-bd"/>
</dbReference>
<evidence type="ECO:0000256" key="2">
    <source>
        <dbReference type="ARBA" id="ARBA00023004"/>
    </source>
</evidence>
<evidence type="ECO:0000256" key="1">
    <source>
        <dbReference type="ARBA" id="ARBA00022723"/>
    </source>
</evidence>
<reference evidence="5" key="1">
    <citation type="submission" date="2018-07" db="EMBL/GenBank/DDBJ databases">
        <authorList>
            <consortium name="Genoscope - CEA"/>
            <person name="William W."/>
        </authorList>
    </citation>
    <scope>NUCLEOTIDE SEQUENCE</scope>
    <source>
        <strain evidence="5">IK1</strain>
    </source>
</reference>
<dbReference type="Gene3D" id="3.30.70.20">
    <property type="match status" value="1"/>
</dbReference>
<name>A0A653A5P4_UNCDX</name>
<dbReference type="PROSITE" id="PS51379">
    <property type="entry name" value="4FE4S_FER_2"/>
    <property type="match status" value="1"/>
</dbReference>
<keyword evidence="1" id="KW-0479">Metal-binding</keyword>
<evidence type="ECO:0000259" key="4">
    <source>
        <dbReference type="PROSITE" id="PS51379"/>
    </source>
</evidence>
<sequence length="92" mass="10822">MIEGVAFIDDDKCIRCGVCHNVCPNDAVRHDGERIPDEVAANLNWVKTLLSHEYYFDDIEKQRQLINRLQRYFLKNKKVAEKTMEEIEKLVV</sequence>
<keyword evidence="2" id="KW-0408">Iron</keyword>
<proteinExistence type="predicted"/>
<dbReference type="AlphaFoldDB" id="A0A653A5P4"/>
<organism evidence="5">
    <name type="scientific">Uncultured Desulfatiglans sp</name>
    <dbReference type="NCBI Taxonomy" id="1748965"/>
    <lineage>
        <taxon>Bacteria</taxon>
        <taxon>Pseudomonadati</taxon>
        <taxon>Thermodesulfobacteriota</taxon>
        <taxon>Desulfobacteria</taxon>
        <taxon>Desulfatiglandales</taxon>
        <taxon>Desulfatiglandaceae</taxon>
        <taxon>Desulfatiglans</taxon>
        <taxon>environmental samples</taxon>
    </lineage>
</organism>
<dbReference type="Pfam" id="PF00037">
    <property type="entry name" value="Fer4"/>
    <property type="match status" value="1"/>
</dbReference>
<keyword evidence="3" id="KW-0411">Iron-sulfur</keyword>
<evidence type="ECO:0000313" key="5">
    <source>
        <dbReference type="EMBL" id="VBB43268.1"/>
    </source>
</evidence>
<dbReference type="PROSITE" id="PS00198">
    <property type="entry name" value="4FE4S_FER_1"/>
    <property type="match status" value="1"/>
</dbReference>